<reference evidence="1 2" key="1">
    <citation type="submission" date="2019-06" db="EMBL/GenBank/DDBJ databases">
        <title>Vibrio cholerae phylogeny based on whole-genome sequencing reveals genetic diversity and population strucutre.</title>
        <authorList>
            <person name="Zhiqiu Y."/>
            <person name="Bin L."/>
            <person name="Lingyan J."/>
        </authorList>
    </citation>
    <scope>NUCLEOTIDE SEQUENCE [LARGE SCALE GENOMIC DNA]</scope>
    <source>
        <strain evidence="1 2">N2814</strain>
    </source>
</reference>
<gene>
    <name evidence="1" type="ORF">FXF03_10615</name>
</gene>
<dbReference type="Proteomes" id="UP000323819">
    <property type="component" value="Unassembled WGS sequence"/>
</dbReference>
<sequence length="111" mass="12462">MALTKGQPMAVQICSRQICHSLAAYLQLQVVLVYIDGDELTCCLSVTPSDLGISFLLYSQDDVSFFIQLIQFIQKLSSTDTSSPSSPHLYMSCNWSDQYFCCFNQLLLLDC</sequence>
<protein>
    <submittedName>
        <fullName evidence="1">Uncharacterized protein</fullName>
    </submittedName>
</protein>
<accession>A0ABD7SJY2</accession>
<evidence type="ECO:0000313" key="2">
    <source>
        <dbReference type="Proteomes" id="UP000323819"/>
    </source>
</evidence>
<dbReference type="AlphaFoldDB" id="A0ABD7SJY2"/>
<proteinExistence type="predicted"/>
<organism evidence="1 2">
    <name type="scientific">Vibrio cholerae</name>
    <dbReference type="NCBI Taxonomy" id="666"/>
    <lineage>
        <taxon>Bacteria</taxon>
        <taxon>Pseudomonadati</taxon>
        <taxon>Pseudomonadota</taxon>
        <taxon>Gammaproteobacteria</taxon>
        <taxon>Vibrionales</taxon>
        <taxon>Vibrionaceae</taxon>
        <taxon>Vibrio</taxon>
    </lineage>
</organism>
<name>A0ABD7SJY2_VIBCL</name>
<evidence type="ECO:0000313" key="1">
    <source>
        <dbReference type="EMBL" id="TXX64922.1"/>
    </source>
</evidence>
<comment type="caution">
    <text evidence="1">The sequence shown here is derived from an EMBL/GenBank/DDBJ whole genome shotgun (WGS) entry which is preliminary data.</text>
</comment>
<dbReference type="EMBL" id="VSIJ01000033">
    <property type="protein sequence ID" value="TXX64922.1"/>
    <property type="molecule type" value="Genomic_DNA"/>
</dbReference>